<name>A0A914BF30_PATMI</name>
<reference evidence="1" key="1">
    <citation type="submission" date="2022-11" db="UniProtKB">
        <authorList>
            <consortium name="EnsemblMetazoa"/>
        </authorList>
    </citation>
    <scope>IDENTIFICATION</scope>
</reference>
<evidence type="ECO:0000313" key="1">
    <source>
        <dbReference type="EnsemblMetazoa" id="XP_038074853.1"/>
    </source>
</evidence>
<protein>
    <submittedName>
        <fullName evidence="1">Uncharacterized protein</fullName>
    </submittedName>
</protein>
<dbReference type="AlphaFoldDB" id="A0A914BF30"/>
<keyword evidence="2" id="KW-1185">Reference proteome</keyword>
<dbReference type="EnsemblMetazoa" id="XM_038218925.1">
    <property type="protein sequence ID" value="XP_038074853.1"/>
    <property type="gene ID" value="LOC119742757"/>
</dbReference>
<evidence type="ECO:0000313" key="2">
    <source>
        <dbReference type="Proteomes" id="UP000887568"/>
    </source>
</evidence>
<dbReference type="GeneID" id="119742757"/>
<accession>A0A914BF30</accession>
<dbReference type="Proteomes" id="UP000887568">
    <property type="component" value="Unplaced"/>
</dbReference>
<sequence length="271" mass="29341">MYGDHGIRGDVWASCKPPLNDLGNHSASLEPPTATWPVLWSHKGGPKVAALCKGVLILLLDASGITVTSTAKRSVVGLAHDHDSLFCIIESSSQVLQYNMANRQLVNILQCGNTMLARGVCLVSPPDDGIHVIDEEQAQDDEEVPNEDKAIQVLCILTVKDTLWIGTNTGKTLVLCLDSETQHSFGEVLAILGLLPEFDDKSGPVKKLLRAGDGHVVAMQELTGSSPPPLNQETRLNQYQLLLWQAWGSQEVAKFDHIHCALDEAELALGN</sequence>
<organism evidence="1 2">
    <name type="scientific">Patiria miniata</name>
    <name type="common">Bat star</name>
    <name type="synonym">Asterina miniata</name>
    <dbReference type="NCBI Taxonomy" id="46514"/>
    <lineage>
        <taxon>Eukaryota</taxon>
        <taxon>Metazoa</taxon>
        <taxon>Echinodermata</taxon>
        <taxon>Eleutherozoa</taxon>
        <taxon>Asterozoa</taxon>
        <taxon>Asteroidea</taxon>
        <taxon>Valvatacea</taxon>
        <taxon>Valvatida</taxon>
        <taxon>Asterinidae</taxon>
        <taxon>Patiria</taxon>
    </lineage>
</organism>
<dbReference type="RefSeq" id="XP_038074853.1">
    <property type="nucleotide sequence ID" value="XM_038218925.1"/>
</dbReference>
<proteinExistence type="predicted"/>